<dbReference type="VEuPathDB" id="FungiDB:CPC735_005240"/>
<feature type="region of interest" description="Disordered" evidence="2">
    <location>
        <begin position="70"/>
        <end position="91"/>
    </location>
</feature>
<dbReference type="PROSITE" id="PS51165">
    <property type="entry name" value="THUMP"/>
    <property type="match status" value="1"/>
</dbReference>
<dbReference type="Proteomes" id="UP000009084">
    <property type="component" value="Unassembled WGS sequence"/>
</dbReference>
<dbReference type="InterPro" id="IPR004114">
    <property type="entry name" value="THUMP_dom"/>
</dbReference>
<evidence type="ECO:0000256" key="2">
    <source>
        <dbReference type="SAM" id="MobiDB-lite"/>
    </source>
</evidence>
<accession>C5P9E0</accession>
<reference evidence="4 5" key="1">
    <citation type="journal article" date="2009" name="Genome Res.">
        <title>Comparative genomic analyses of the human fungal pathogens Coccidioides and their relatives.</title>
        <authorList>
            <person name="Sharpton T.J."/>
            <person name="Stajich J.E."/>
            <person name="Rounsley S.D."/>
            <person name="Gardner M.J."/>
            <person name="Wortman J.R."/>
            <person name="Jordar V.S."/>
            <person name="Maiti R."/>
            <person name="Kodira C.D."/>
            <person name="Neafsey D.E."/>
            <person name="Zeng Q."/>
            <person name="Hung C.-Y."/>
            <person name="McMahan C."/>
            <person name="Muszewska A."/>
            <person name="Grynberg M."/>
            <person name="Mandel M.A."/>
            <person name="Kellner E.M."/>
            <person name="Barker B.M."/>
            <person name="Galgiani J.N."/>
            <person name="Orbach M.J."/>
            <person name="Kirkland T.N."/>
            <person name="Cole G.T."/>
            <person name="Henn M.R."/>
            <person name="Birren B.W."/>
            <person name="Taylor J.W."/>
        </authorList>
    </citation>
    <scope>NUCLEOTIDE SEQUENCE [LARGE SCALE GENOMIC DNA]</scope>
    <source>
        <strain evidence="5">C735</strain>
    </source>
</reference>
<dbReference type="GO" id="GO:0006400">
    <property type="term" value="P:tRNA modification"/>
    <property type="evidence" value="ECO:0007669"/>
    <property type="project" value="InterPro"/>
</dbReference>
<dbReference type="SUPFAM" id="SSF143437">
    <property type="entry name" value="THUMP domain-like"/>
    <property type="match status" value="1"/>
</dbReference>
<dbReference type="EMBL" id="ACFW01000030">
    <property type="protein sequence ID" value="EER26352.1"/>
    <property type="molecule type" value="Genomic_DNA"/>
</dbReference>
<sequence>MGDETGKKRAATGRTHEHSDRKQKRKKLWRTTGSKSSAKPTLESGDSGIFVTCDRGREGKCTAEILDLLSQEIPDPSQNESEEQDSPTRGDADDIEAQIKKEVECMKPKKSPAPFQAVKLDVPCLVLFIKVDKSIDPVELVHRICMDAHAHPGKKRSRYVKRLTPITATRKILGGGIEELAREVLEPHFHSDSSPKKYAIRPTVRNNHEWPRDTVIRLVARAVGQGHAVDLKNYDALILVDIIQNICGMSVVGGDYEKLKRYNLAEIYSATPRPQPEPTASPKGSDNMKVE</sequence>
<evidence type="ECO:0000313" key="4">
    <source>
        <dbReference type="EMBL" id="EER26352.1"/>
    </source>
</evidence>
<feature type="region of interest" description="Disordered" evidence="2">
    <location>
        <begin position="270"/>
        <end position="291"/>
    </location>
</feature>
<comment type="caution">
    <text evidence="4">The sequence shown here is derived from an EMBL/GenBank/DDBJ whole genome shotgun (WGS) entry which is preliminary data.</text>
</comment>
<evidence type="ECO:0000313" key="5">
    <source>
        <dbReference type="Proteomes" id="UP000009084"/>
    </source>
</evidence>
<dbReference type="PANTHER" id="PTHR13452:SF10">
    <property type="entry name" value="THUMP DOMAIN-CONTAINING PROTEIN 1"/>
    <property type="match status" value="1"/>
</dbReference>
<keyword evidence="1" id="KW-0694">RNA-binding</keyword>
<protein>
    <submittedName>
        <fullName evidence="4">THUMP domain containing protein</fullName>
    </submittedName>
</protein>
<dbReference type="PANTHER" id="PTHR13452">
    <property type="entry name" value="THUMP DOMAIN CONTAINING PROTEIN 1-RELATED"/>
    <property type="match status" value="1"/>
</dbReference>
<dbReference type="SMART" id="SM00981">
    <property type="entry name" value="THUMP"/>
    <property type="match status" value="1"/>
</dbReference>
<proteinExistence type="predicted"/>
<name>C5P9E0_COCP7</name>
<dbReference type="HOGENOM" id="CLU_039352_2_2_1"/>
<dbReference type="OrthoDB" id="367221at2759"/>
<feature type="region of interest" description="Disordered" evidence="2">
    <location>
        <begin position="1"/>
        <end position="53"/>
    </location>
</feature>
<organism evidence="4 5">
    <name type="scientific">Coccidioides posadasii (strain C735)</name>
    <name type="common">Valley fever fungus</name>
    <dbReference type="NCBI Taxonomy" id="222929"/>
    <lineage>
        <taxon>Eukaryota</taxon>
        <taxon>Fungi</taxon>
        <taxon>Dikarya</taxon>
        <taxon>Ascomycota</taxon>
        <taxon>Pezizomycotina</taxon>
        <taxon>Eurotiomycetes</taxon>
        <taxon>Eurotiomycetidae</taxon>
        <taxon>Onygenales</taxon>
        <taxon>Onygenaceae</taxon>
        <taxon>Coccidioides</taxon>
    </lineage>
</organism>
<dbReference type="Pfam" id="PF02926">
    <property type="entry name" value="THUMP"/>
    <property type="match status" value="1"/>
</dbReference>
<dbReference type="AlphaFoldDB" id="C5P9E0"/>
<evidence type="ECO:0000259" key="3">
    <source>
        <dbReference type="PROSITE" id="PS51165"/>
    </source>
</evidence>
<feature type="domain" description="THUMP" evidence="3">
    <location>
        <begin position="148"/>
        <end position="253"/>
    </location>
</feature>
<dbReference type="FunFam" id="3.30.2300.10:FF:000001">
    <property type="entry name" value="THUMP domain-containing protein 1"/>
    <property type="match status" value="1"/>
</dbReference>
<dbReference type="GO" id="GO:0003723">
    <property type="term" value="F:RNA binding"/>
    <property type="evidence" value="ECO:0007669"/>
    <property type="project" value="UniProtKB-UniRule"/>
</dbReference>
<dbReference type="CDD" id="cd11717">
    <property type="entry name" value="THUMP_THUMPD1_like"/>
    <property type="match status" value="1"/>
</dbReference>
<evidence type="ECO:0000256" key="1">
    <source>
        <dbReference type="PROSITE-ProRule" id="PRU00529"/>
    </source>
</evidence>
<dbReference type="InterPro" id="IPR040183">
    <property type="entry name" value="THUMPD1-like"/>
</dbReference>
<dbReference type="Gene3D" id="3.30.2300.10">
    <property type="entry name" value="THUMP superfamily"/>
    <property type="match status" value="1"/>
</dbReference>
<gene>
    <name evidence="4" type="ORF">CPC735_005240</name>
</gene>